<reference evidence="1 2" key="1">
    <citation type="submission" date="2020-08" db="EMBL/GenBank/DDBJ databases">
        <title>Sequencing the genomes of 1000 actinobacteria strains.</title>
        <authorList>
            <person name="Klenk H.-P."/>
        </authorList>
    </citation>
    <scope>NUCLEOTIDE SEQUENCE [LARGE SCALE GENOMIC DNA]</scope>
    <source>
        <strain evidence="1 2">DSM 45784</strain>
    </source>
</reference>
<comment type="caution">
    <text evidence="1">The sequence shown here is derived from an EMBL/GenBank/DDBJ whole genome shotgun (WGS) entry which is preliminary data.</text>
</comment>
<sequence length="35" mass="3533">MCTACACGTEDRTPEPVAVADADEKAGDEFAEAAS</sequence>
<evidence type="ECO:0000313" key="2">
    <source>
        <dbReference type="Proteomes" id="UP000542210"/>
    </source>
</evidence>
<proteinExistence type="predicted"/>
<accession>A0A7W7DBU1</accession>
<dbReference type="EMBL" id="JACHND010000001">
    <property type="protein sequence ID" value="MBB4702771.1"/>
    <property type="molecule type" value="Genomic_DNA"/>
</dbReference>
<evidence type="ECO:0000313" key="1">
    <source>
        <dbReference type="EMBL" id="MBB4702771.1"/>
    </source>
</evidence>
<gene>
    <name evidence="1" type="ORF">BJ982_004315</name>
</gene>
<organism evidence="1 2">
    <name type="scientific">Sphaerisporangium siamense</name>
    <dbReference type="NCBI Taxonomy" id="795645"/>
    <lineage>
        <taxon>Bacteria</taxon>
        <taxon>Bacillati</taxon>
        <taxon>Actinomycetota</taxon>
        <taxon>Actinomycetes</taxon>
        <taxon>Streptosporangiales</taxon>
        <taxon>Streptosporangiaceae</taxon>
        <taxon>Sphaerisporangium</taxon>
    </lineage>
</organism>
<keyword evidence="2" id="KW-1185">Reference proteome</keyword>
<name>A0A7W7DBU1_9ACTN</name>
<dbReference type="AlphaFoldDB" id="A0A7W7DBU1"/>
<protein>
    <submittedName>
        <fullName evidence="1">Uncharacterized protein</fullName>
    </submittedName>
</protein>
<dbReference type="Proteomes" id="UP000542210">
    <property type="component" value="Unassembled WGS sequence"/>
</dbReference>